<name>A0A2S8BQ93_9MYCO</name>
<evidence type="ECO:0000313" key="2">
    <source>
        <dbReference type="Proteomes" id="UP000238296"/>
    </source>
</evidence>
<sequence length="29" mass="2658">MTTRDAVVIGGASGIGRAVADALAADAAG</sequence>
<dbReference type="SUPFAM" id="SSF51735">
    <property type="entry name" value="NAD(P)-binding Rossmann-fold domains"/>
    <property type="match status" value="1"/>
</dbReference>
<dbReference type="InterPro" id="IPR036291">
    <property type="entry name" value="NAD(P)-bd_dom_sf"/>
</dbReference>
<protein>
    <submittedName>
        <fullName evidence="1">Uncharacterized protein</fullName>
    </submittedName>
</protein>
<reference evidence="1 2" key="1">
    <citation type="journal article" date="2017" name="Int. J. Syst. Evol. Microbiol.">
        <title>Mycobacterium talmoniae sp. nov., a slowly growing mycobacterium isolated from human respiratory samples.</title>
        <authorList>
            <person name="Davidson R.M."/>
            <person name="DeGroote M.A."/>
            <person name="Marola J.L."/>
            <person name="Buss S."/>
            <person name="Jones V."/>
            <person name="McNeil M.R."/>
            <person name="Freifeld A.G."/>
            <person name="Elaine Epperson L."/>
            <person name="Hasan N.A."/>
            <person name="Jackson M."/>
            <person name="Iwen P.C."/>
            <person name="Salfinger M."/>
            <person name="Strong M."/>
        </authorList>
    </citation>
    <scope>NUCLEOTIDE SEQUENCE [LARGE SCALE GENOMIC DNA]</scope>
    <source>
        <strain evidence="1 2">ATCC BAA-2683</strain>
    </source>
</reference>
<comment type="caution">
    <text evidence="1">The sequence shown here is derived from an EMBL/GenBank/DDBJ whole genome shotgun (WGS) entry which is preliminary data.</text>
</comment>
<accession>A0A2S8BQ93</accession>
<proteinExistence type="predicted"/>
<dbReference type="AlphaFoldDB" id="A0A2S8BQ93"/>
<dbReference type="Proteomes" id="UP000238296">
    <property type="component" value="Unassembled WGS sequence"/>
</dbReference>
<gene>
    <name evidence="1" type="ORF">C1Y40_00975</name>
</gene>
<evidence type="ECO:0000313" key="1">
    <source>
        <dbReference type="EMBL" id="PQM48807.1"/>
    </source>
</evidence>
<dbReference type="EMBL" id="PPEA01000140">
    <property type="protein sequence ID" value="PQM48807.1"/>
    <property type="molecule type" value="Genomic_DNA"/>
</dbReference>
<organism evidence="1 2">
    <name type="scientific">Mycobacterium talmoniae</name>
    <dbReference type="NCBI Taxonomy" id="1858794"/>
    <lineage>
        <taxon>Bacteria</taxon>
        <taxon>Bacillati</taxon>
        <taxon>Actinomycetota</taxon>
        <taxon>Actinomycetes</taxon>
        <taxon>Mycobacteriales</taxon>
        <taxon>Mycobacteriaceae</taxon>
        <taxon>Mycobacterium</taxon>
    </lineage>
</organism>
<dbReference type="Gene3D" id="3.40.50.720">
    <property type="entry name" value="NAD(P)-binding Rossmann-like Domain"/>
    <property type="match status" value="1"/>
</dbReference>